<dbReference type="InterPro" id="IPR051694">
    <property type="entry name" value="Immunoregulatory_rcpt-like"/>
</dbReference>
<feature type="region of interest" description="Disordered" evidence="5">
    <location>
        <begin position="489"/>
        <end position="543"/>
    </location>
</feature>
<evidence type="ECO:0000256" key="1">
    <source>
        <dbReference type="ARBA" id="ARBA00004167"/>
    </source>
</evidence>
<evidence type="ECO:0000256" key="3">
    <source>
        <dbReference type="ARBA" id="ARBA00022989"/>
    </source>
</evidence>
<evidence type="ECO:0000313" key="8">
    <source>
        <dbReference type="Proteomes" id="UP001271007"/>
    </source>
</evidence>
<feature type="compositionally biased region" description="Low complexity" evidence="5">
    <location>
        <begin position="624"/>
        <end position="639"/>
    </location>
</feature>
<dbReference type="GO" id="GO:0071944">
    <property type="term" value="C:cell periphery"/>
    <property type="evidence" value="ECO:0007669"/>
    <property type="project" value="UniProtKB-ARBA"/>
</dbReference>
<evidence type="ECO:0000256" key="5">
    <source>
        <dbReference type="SAM" id="MobiDB-lite"/>
    </source>
</evidence>
<protein>
    <submittedName>
        <fullName evidence="7">Uncharacterized protein</fullName>
    </submittedName>
</protein>
<organism evidence="7 8">
    <name type="scientific">Extremus antarcticus</name>
    <dbReference type="NCBI Taxonomy" id="702011"/>
    <lineage>
        <taxon>Eukaryota</taxon>
        <taxon>Fungi</taxon>
        <taxon>Dikarya</taxon>
        <taxon>Ascomycota</taxon>
        <taxon>Pezizomycotina</taxon>
        <taxon>Dothideomycetes</taxon>
        <taxon>Dothideomycetidae</taxon>
        <taxon>Mycosphaerellales</taxon>
        <taxon>Extremaceae</taxon>
        <taxon>Extremus</taxon>
    </lineage>
</organism>
<keyword evidence="4 6" id="KW-0472">Membrane</keyword>
<evidence type="ECO:0000256" key="2">
    <source>
        <dbReference type="ARBA" id="ARBA00022692"/>
    </source>
</evidence>
<evidence type="ECO:0000256" key="6">
    <source>
        <dbReference type="SAM" id="Phobius"/>
    </source>
</evidence>
<feature type="region of interest" description="Disordered" evidence="5">
    <location>
        <begin position="1"/>
        <end position="21"/>
    </location>
</feature>
<evidence type="ECO:0000256" key="4">
    <source>
        <dbReference type="ARBA" id="ARBA00023136"/>
    </source>
</evidence>
<feature type="region of interest" description="Disordered" evidence="5">
    <location>
        <begin position="558"/>
        <end position="643"/>
    </location>
</feature>
<feature type="compositionally biased region" description="Polar residues" evidence="5">
    <location>
        <begin position="149"/>
        <end position="184"/>
    </location>
</feature>
<accession>A0AAJ0G7R4</accession>
<gene>
    <name evidence="7" type="ORF">LTR09_006594</name>
</gene>
<keyword evidence="2 6" id="KW-0812">Transmembrane</keyword>
<feature type="compositionally biased region" description="Polar residues" evidence="5">
    <location>
        <begin position="426"/>
        <end position="436"/>
    </location>
</feature>
<feature type="region of interest" description="Disordered" evidence="5">
    <location>
        <begin position="294"/>
        <end position="458"/>
    </location>
</feature>
<evidence type="ECO:0000313" key="7">
    <source>
        <dbReference type="EMBL" id="KAK3052384.1"/>
    </source>
</evidence>
<dbReference type="AlphaFoldDB" id="A0AAJ0G7R4"/>
<feature type="region of interest" description="Disordered" evidence="5">
    <location>
        <begin position="107"/>
        <end position="184"/>
    </location>
</feature>
<feature type="compositionally biased region" description="Polar residues" evidence="5">
    <location>
        <begin position="564"/>
        <end position="584"/>
    </location>
</feature>
<feature type="compositionally biased region" description="Polar residues" evidence="5">
    <location>
        <begin position="386"/>
        <end position="416"/>
    </location>
</feature>
<dbReference type="GO" id="GO:0016020">
    <property type="term" value="C:membrane"/>
    <property type="evidence" value="ECO:0007669"/>
    <property type="project" value="UniProtKB-SubCell"/>
</dbReference>
<dbReference type="Proteomes" id="UP001271007">
    <property type="component" value="Unassembled WGS sequence"/>
</dbReference>
<feature type="region of interest" description="Disordered" evidence="5">
    <location>
        <begin position="661"/>
        <end position="705"/>
    </location>
</feature>
<keyword evidence="3 6" id="KW-1133">Transmembrane helix</keyword>
<name>A0AAJ0G7R4_9PEZI</name>
<dbReference type="EMBL" id="JAWDJX010000021">
    <property type="protein sequence ID" value="KAK3052384.1"/>
    <property type="molecule type" value="Genomic_DNA"/>
</dbReference>
<comment type="subcellular location">
    <subcellularLocation>
        <location evidence="1">Membrane</location>
        <topology evidence="1">Single-pass membrane protein</topology>
    </subcellularLocation>
</comment>
<feature type="compositionally biased region" description="Low complexity" evidence="5">
    <location>
        <begin position="663"/>
        <end position="678"/>
    </location>
</feature>
<feature type="compositionally biased region" description="Low complexity" evidence="5">
    <location>
        <begin position="107"/>
        <end position="147"/>
    </location>
</feature>
<dbReference type="PANTHER" id="PTHR15549">
    <property type="entry name" value="PAIRED IMMUNOGLOBULIN-LIKE TYPE 2 RECEPTOR"/>
    <property type="match status" value="1"/>
</dbReference>
<feature type="compositionally biased region" description="Polar residues" evidence="5">
    <location>
        <begin position="679"/>
        <end position="697"/>
    </location>
</feature>
<feature type="compositionally biased region" description="Polar residues" evidence="5">
    <location>
        <begin position="514"/>
        <end position="527"/>
    </location>
</feature>
<proteinExistence type="predicted"/>
<reference evidence="7" key="1">
    <citation type="submission" date="2023-04" db="EMBL/GenBank/DDBJ databases">
        <title>Black Yeasts Isolated from many extreme environments.</title>
        <authorList>
            <person name="Coleine C."/>
            <person name="Stajich J.E."/>
            <person name="Selbmann L."/>
        </authorList>
    </citation>
    <scope>NUCLEOTIDE SEQUENCE</scope>
    <source>
        <strain evidence="7">CCFEE 5312</strain>
    </source>
</reference>
<keyword evidence="8" id="KW-1185">Reference proteome</keyword>
<sequence length="803" mass="86083">MPTPRRPAASPKESSSISSNQDAALLSTRASKANILPDQLHRSVARCAWSCLEDYISQGDQGFTLGELAYICLDPYHSPECKEATYTANNLAYNVCVPVSGAVLPTHTRGLPTPSTTTTPKTVSTTNGQQTASTSPRTTPTAVSPSPNNTPGQHPSSTMAPAPSESGTLTPATAVSGKSNQLPSTDLTNGQAAGVSIAAMGAVMLAIAAVYLVIYIRRRNVKVKDERKDYDFVDEAPPRFSPFNYGYADPRGPLGGFEKRRAELGGEKHMTKWPGQRVSYDDYVAKYNEKSVSITPPESRRSDDGTNNMALQLPAKPPAIVTRGLPKSAAPSPNTATTVFEEDKTPTPAVPRKPLPKLVPAGTAIHYPPPPPSKPQKAQHAGAHKTSPQRNRQPSLSLQIPQQATRAAQLPSNQSFPLPPAGLNIRPSNNQTSNIHSWIPPPPPPVPAGSARNSDNSVLDYYTSPVPGAGYDTSPDIDLPTPVQVAARQRRAHPPVLKVTNPSYPPPRGPRVTSMGSDTSFESMQTDEPTPPEEEPAAYPAKQLTPVMECTSPLAAIRYPKVPRSSNQSVPRSPKQSTPRQPASSPALLPRVQRPARDERVGLPSQVRPQQRTPPPPVTPKRNTASSTSTISLSGSTLAAKRRGDTAALDLERRFYVADSAHSRTVSHATTSHSSITSQQLDSAKSLQSRSTQTTASPLKGYGRVAGRVKPSSTANGLGLEGIIAQSNPGYVGHPVTVNNVKYPGLPRHPRVQLDDASKIAAAEERQRRESLHWEPKLTPSRRGEDLFLSVGVATPRDVEFPR</sequence>
<comment type="caution">
    <text evidence="7">The sequence shown here is derived from an EMBL/GenBank/DDBJ whole genome shotgun (WGS) entry which is preliminary data.</text>
</comment>
<feature type="transmembrane region" description="Helical" evidence="6">
    <location>
        <begin position="192"/>
        <end position="214"/>
    </location>
</feature>